<evidence type="ECO:0000259" key="6">
    <source>
        <dbReference type="Pfam" id="PF02631"/>
    </source>
</evidence>
<dbReference type="Pfam" id="PF21981">
    <property type="entry name" value="RecX_HTH3"/>
    <property type="match status" value="1"/>
</dbReference>
<dbReference type="Proteomes" id="UP000095594">
    <property type="component" value="Unassembled WGS sequence"/>
</dbReference>
<feature type="domain" description="RecX first three-helical" evidence="8">
    <location>
        <begin position="62"/>
        <end position="101"/>
    </location>
</feature>
<dbReference type="Pfam" id="PF02631">
    <property type="entry name" value="RecX_HTH2"/>
    <property type="match status" value="1"/>
</dbReference>
<dbReference type="Pfam" id="PF21982">
    <property type="entry name" value="RecX_HTH1"/>
    <property type="match status" value="1"/>
</dbReference>
<evidence type="ECO:0000256" key="4">
    <source>
        <dbReference type="ARBA" id="ARBA00022490"/>
    </source>
</evidence>
<dbReference type="InterPro" id="IPR053926">
    <property type="entry name" value="RecX_HTH_1st"/>
</dbReference>
<comment type="similarity">
    <text evidence="2 5">Belongs to the RecX family.</text>
</comment>
<dbReference type="EMBL" id="CYZX01000028">
    <property type="protein sequence ID" value="CUP14513.1"/>
    <property type="molecule type" value="Genomic_DNA"/>
</dbReference>
<comment type="function">
    <text evidence="5">Modulates RecA activity.</text>
</comment>
<sequence>MNIITKIEIGKRNKERVNIYIDDEFAFSLSAEIVYKENLAPKQVIDVEKLTRLAREDEFMKCKSSALKIVERSYKTEKEIFNKLITKEYSKESINRTIEFLREYNLINDRNYVKMYVKDKLKSQGKNKIKYNLKRKGISDELIIEELSKIDDEDSKNGAIILAQKKYNELKRRESDQYKLSQKLYRFLISKGYNYDLASDVMKEVIKKDEY</sequence>
<dbReference type="OrthoDB" id="5421057at2"/>
<keyword evidence="4 5" id="KW-0963">Cytoplasm</keyword>
<evidence type="ECO:0000256" key="2">
    <source>
        <dbReference type="ARBA" id="ARBA00009695"/>
    </source>
</evidence>
<dbReference type="AlphaFoldDB" id="A0A174KR58"/>
<dbReference type="InterPro" id="IPR053925">
    <property type="entry name" value="RecX_HTH_3rd"/>
</dbReference>
<feature type="domain" description="RecX second three-helical" evidence="6">
    <location>
        <begin position="108"/>
        <end position="143"/>
    </location>
</feature>
<dbReference type="PANTHER" id="PTHR33602:SF1">
    <property type="entry name" value="REGULATORY PROTEIN RECX FAMILY PROTEIN"/>
    <property type="match status" value="1"/>
</dbReference>
<proteinExistence type="inferred from homology"/>
<feature type="domain" description="RecX third three-helical" evidence="7">
    <location>
        <begin position="159"/>
        <end position="202"/>
    </location>
</feature>
<dbReference type="InterPro" id="IPR003783">
    <property type="entry name" value="Regulatory_RecX"/>
</dbReference>
<evidence type="ECO:0000256" key="5">
    <source>
        <dbReference type="HAMAP-Rule" id="MF_01114"/>
    </source>
</evidence>
<evidence type="ECO:0000259" key="8">
    <source>
        <dbReference type="Pfam" id="PF21982"/>
    </source>
</evidence>
<reference evidence="9 10" key="1">
    <citation type="submission" date="2015-09" db="EMBL/GenBank/DDBJ databases">
        <authorList>
            <consortium name="Pathogen Informatics"/>
        </authorList>
    </citation>
    <scope>NUCLEOTIDE SEQUENCE [LARGE SCALE GENOMIC DNA]</scope>
    <source>
        <strain evidence="9 10">2789STDY5834856</strain>
    </source>
</reference>
<dbReference type="HAMAP" id="MF_01114">
    <property type="entry name" value="RecX"/>
    <property type="match status" value="1"/>
</dbReference>
<name>A0A174KR58_9CLOT</name>
<comment type="subcellular location">
    <subcellularLocation>
        <location evidence="1 5">Cytoplasm</location>
    </subcellularLocation>
</comment>
<organism evidence="9 10">
    <name type="scientific">Clostridium disporicum</name>
    <dbReference type="NCBI Taxonomy" id="84024"/>
    <lineage>
        <taxon>Bacteria</taxon>
        <taxon>Bacillati</taxon>
        <taxon>Bacillota</taxon>
        <taxon>Clostridia</taxon>
        <taxon>Eubacteriales</taxon>
        <taxon>Clostridiaceae</taxon>
        <taxon>Clostridium</taxon>
    </lineage>
</organism>
<evidence type="ECO:0000259" key="7">
    <source>
        <dbReference type="Pfam" id="PF21981"/>
    </source>
</evidence>
<protein>
    <recommendedName>
        <fullName evidence="3 5">Regulatory protein RecX</fullName>
    </recommendedName>
</protein>
<evidence type="ECO:0000313" key="9">
    <source>
        <dbReference type="EMBL" id="CUP14513.1"/>
    </source>
</evidence>
<dbReference type="GO" id="GO:0006282">
    <property type="term" value="P:regulation of DNA repair"/>
    <property type="evidence" value="ECO:0007669"/>
    <property type="project" value="UniProtKB-UniRule"/>
</dbReference>
<gene>
    <name evidence="5 9" type="primary">recX</name>
    <name evidence="9" type="ORF">ERS852471_03080</name>
</gene>
<dbReference type="InterPro" id="IPR053924">
    <property type="entry name" value="RecX_HTH_2nd"/>
</dbReference>
<dbReference type="GO" id="GO:0005737">
    <property type="term" value="C:cytoplasm"/>
    <property type="evidence" value="ECO:0007669"/>
    <property type="project" value="UniProtKB-SubCell"/>
</dbReference>
<dbReference type="NCBIfam" id="NF001058">
    <property type="entry name" value="PRK00117.4-1"/>
    <property type="match status" value="1"/>
</dbReference>
<dbReference type="PANTHER" id="PTHR33602">
    <property type="entry name" value="REGULATORY PROTEIN RECX FAMILY PROTEIN"/>
    <property type="match status" value="1"/>
</dbReference>
<accession>A0A174KR58</accession>
<evidence type="ECO:0000256" key="1">
    <source>
        <dbReference type="ARBA" id="ARBA00004496"/>
    </source>
</evidence>
<dbReference type="Gene3D" id="1.10.10.10">
    <property type="entry name" value="Winged helix-like DNA-binding domain superfamily/Winged helix DNA-binding domain"/>
    <property type="match status" value="3"/>
</dbReference>
<evidence type="ECO:0000313" key="10">
    <source>
        <dbReference type="Proteomes" id="UP000095594"/>
    </source>
</evidence>
<dbReference type="InterPro" id="IPR036388">
    <property type="entry name" value="WH-like_DNA-bd_sf"/>
</dbReference>
<evidence type="ECO:0000256" key="3">
    <source>
        <dbReference type="ARBA" id="ARBA00018111"/>
    </source>
</evidence>
<dbReference type="RefSeq" id="WP_055268101.1">
    <property type="nucleotide sequence ID" value="NZ_CABIXQ010000028.1"/>
</dbReference>